<protein>
    <submittedName>
        <fullName evidence="1">Uncharacterized protein</fullName>
    </submittedName>
</protein>
<evidence type="ECO:0000313" key="1">
    <source>
        <dbReference type="EMBL" id="GBP90342.1"/>
    </source>
</evidence>
<dbReference type="Proteomes" id="UP000299102">
    <property type="component" value="Unassembled WGS sequence"/>
</dbReference>
<sequence length="237" mass="26468">MSVGATSRKLAVTQSVLVGHQSAQNGGVYTYSPAKRLDGSTASTTREVAECLADSIDSMLYVSPPHDPIVASRKRHERTHSTRRLIRAGVLKAPPSPLLYSHTPTTYRARRPASNSRFSQTTPRFITRVGIEPPPTIRRLQRAIDELDQWFRLWRIDVSRSIETSFREHIARVEDCAFLHGKALEPCSGPELPTIKVHEGRIEAIFRHRSHPNALLRAVDYQPPPPPTISVGHGTYA</sequence>
<accession>A0A4C1ZSE4</accession>
<keyword evidence="2" id="KW-1185">Reference proteome</keyword>
<evidence type="ECO:0000313" key="2">
    <source>
        <dbReference type="Proteomes" id="UP000299102"/>
    </source>
</evidence>
<gene>
    <name evidence="1" type="ORF">EVAR_55036_1</name>
</gene>
<dbReference type="EMBL" id="BGZK01002077">
    <property type="protein sequence ID" value="GBP90342.1"/>
    <property type="molecule type" value="Genomic_DNA"/>
</dbReference>
<name>A0A4C1ZSE4_EUMVA</name>
<reference evidence="1 2" key="1">
    <citation type="journal article" date="2019" name="Commun. Biol.">
        <title>The bagworm genome reveals a unique fibroin gene that provides high tensile strength.</title>
        <authorList>
            <person name="Kono N."/>
            <person name="Nakamura H."/>
            <person name="Ohtoshi R."/>
            <person name="Tomita M."/>
            <person name="Numata K."/>
            <person name="Arakawa K."/>
        </authorList>
    </citation>
    <scope>NUCLEOTIDE SEQUENCE [LARGE SCALE GENOMIC DNA]</scope>
</reference>
<dbReference type="AlphaFoldDB" id="A0A4C1ZSE4"/>
<dbReference type="OrthoDB" id="6381824at2759"/>
<proteinExistence type="predicted"/>
<organism evidence="1 2">
    <name type="scientific">Eumeta variegata</name>
    <name type="common">Bagworm moth</name>
    <name type="synonym">Eumeta japonica</name>
    <dbReference type="NCBI Taxonomy" id="151549"/>
    <lineage>
        <taxon>Eukaryota</taxon>
        <taxon>Metazoa</taxon>
        <taxon>Ecdysozoa</taxon>
        <taxon>Arthropoda</taxon>
        <taxon>Hexapoda</taxon>
        <taxon>Insecta</taxon>
        <taxon>Pterygota</taxon>
        <taxon>Neoptera</taxon>
        <taxon>Endopterygota</taxon>
        <taxon>Lepidoptera</taxon>
        <taxon>Glossata</taxon>
        <taxon>Ditrysia</taxon>
        <taxon>Tineoidea</taxon>
        <taxon>Psychidae</taxon>
        <taxon>Oiketicinae</taxon>
        <taxon>Eumeta</taxon>
    </lineage>
</organism>
<comment type="caution">
    <text evidence="1">The sequence shown here is derived from an EMBL/GenBank/DDBJ whole genome shotgun (WGS) entry which is preliminary data.</text>
</comment>